<dbReference type="GO" id="GO:0043041">
    <property type="term" value="P:amino acid activation for nonribosomal peptide biosynthetic process"/>
    <property type="evidence" value="ECO:0007669"/>
    <property type="project" value="TreeGrafter"/>
</dbReference>
<dbReference type="PROSITE" id="PS50075">
    <property type="entry name" value="CARRIER"/>
    <property type="match status" value="1"/>
</dbReference>
<dbReference type="AlphaFoldDB" id="A0A2L1JDH6"/>
<dbReference type="InterPro" id="IPR001031">
    <property type="entry name" value="Thioesterase"/>
</dbReference>
<dbReference type="PANTHER" id="PTHR45527:SF1">
    <property type="entry name" value="FATTY ACID SYNTHASE"/>
    <property type="match status" value="1"/>
</dbReference>
<evidence type="ECO:0000313" key="3">
    <source>
        <dbReference type="Proteomes" id="UP000237830"/>
    </source>
</evidence>
<evidence type="ECO:0000313" key="2">
    <source>
        <dbReference type="EMBL" id="AVE06537.1"/>
    </source>
</evidence>
<dbReference type="SUPFAM" id="SSF53474">
    <property type="entry name" value="alpha/beta-Hydrolases"/>
    <property type="match status" value="1"/>
</dbReference>
<organism evidence="2 3">
    <name type="scientific">Pseudomonas palleroniana</name>
    <dbReference type="NCBI Taxonomy" id="191390"/>
    <lineage>
        <taxon>Bacteria</taxon>
        <taxon>Pseudomonadati</taxon>
        <taxon>Pseudomonadota</taxon>
        <taxon>Gammaproteobacteria</taxon>
        <taxon>Pseudomonadales</taxon>
        <taxon>Pseudomonadaceae</taxon>
        <taxon>Pseudomonas</taxon>
    </lineage>
</organism>
<protein>
    <submittedName>
        <fullName evidence="2">Phosphopantetheine-binding protein</fullName>
    </submittedName>
</protein>
<dbReference type="Gene3D" id="1.10.1200.10">
    <property type="entry name" value="ACP-like"/>
    <property type="match status" value="1"/>
</dbReference>
<gene>
    <name evidence="2" type="ORF">CYL20_18925</name>
</gene>
<name>A0A2L1JDH6_9PSED</name>
<proteinExistence type="predicted"/>
<dbReference type="InterPro" id="IPR029058">
    <property type="entry name" value="AB_hydrolase_fold"/>
</dbReference>
<dbReference type="InterPro" id="IPR036736">
    <property type="entry name" value="ACP-like_sf"/>
</dbReference>
<feature type="domain" description="Carrier" evidence="1">
    <location>
        <begin position="10"/>
        <end position="81"/>
    </location>
</feature>
<dbReference type="GO" id="GO:0044550">
    <property type="term" value="P:secondary metabolite biosynthetic process"/>
    <property type="evidence" value="ECO:0007669"/>
    <property type="project" value="TreeGrafter"/>
</dbReference>
<dbReference type="Pfam" id="PF00550">
    <property type="entry name" value="PP-binding"/>
    <property type="match status" value="1"/>
</dbReference>
<accession>A0A2L1JDH6</accession>
<dbReference type="Gene3D" id="3.40.50.1820">
    <property type="entry name" value="alpha/beta hydrolase"/>
    <property type="match status" value="1"/>
</dbReference>
<dbReference type="GO" id="GO:0031177">
    <property type="term" value="F:phosphopantetheine binding"/>
    <property type="evidence" value="ECO:0007669"/>
    <property type="project" value="TreeGrafter"/>
</dbReference>
<dbReference type="RefSeq" id="WP_104995205.1">
    <property type="nucleotide sequence ID" value="NZ_CP025494.1"/>
</dbReference>
<dbReference type="EMBL" id="CP025494">
    <property type="protein sequence ID" value="AVE06537.1"/>
    <property type="molecule type" value="Genomic_DNA"/>
</dbReference>
<dbReference type="PANTHER" id="PTHR45527">
    <property type="entry name" value="NONRIBOSOMAL PEPTIDE SYNTHETASE"/>
    <property type="match status" value="1"/>
</dbReference>
<dbReference type="Proteomes" id="UP000237830">
    <property type="component" value="Chromosome"/>
</dbReference>
<dbReference type="InterPro" id="IPR009081">
    <property type="entry name" value="PP-bd_ACP"/>
</dbReference>
<evidence type="ECO:0000259" key="1">
    <source>
        <dbReference type="PROSITE" id="PS50075"/>
    </source>
</evidence>
<dbReference type="GO" id="GO:0005737">
    <property type="term" value="C:cytoplasm"/>
    <property type="evidence" value="ECO:0007669"/>
    <property type="project" value="TreeGrafter"/>
</dbReference>
<sequence>MTENIQLDEHALADEVARVCATFAEVLGLPSVAHEDNFFNLGGDSFEAIRVMSRLSCNLPIVTLFEHPTAAGLAQRIVRAAARQAARLVCFGDVQAAAGSTAVIAVPFGGGDATAYRNLFQGNPDVQVFGVDFGDTEVENAEDFQSLLDGLTSDIEEIGAAHLVIYGHCAGAATAACIASSMAAHHNHLALVVAASRPVLDADAAIRAAETTSDQIWTDYLRSLGAFTGLLDTQVESMLARGRRDHLIACEAYRHLTQYPANGVSALVLLGDEDPATAEPEVVLAQWGKFINVTQAATLAGGGHYFVRTHAHEVEETVLAFTAHNTKGRDSKS</sequence>
<reference evidence="2 3" key="1">
    <citation type="submission" date="2017-12" db="EMBL/GenBank/DDBJ databases">
        <title>Genome sequence of Pseudomonas palleroniana MAB3.</title>
        <authorList>
            <person name="Nascimento F.X."/>
        </authorList>
    </citation>
    <scope>NUCLEOTIDE SEQUENCE [LARGE SCALE GENOMIC DNA]</scope>
    <source>
        <strain evidence="2 3">MAB3</strain>
    </source>
</reference>
<dbReference type="Pfam" id="PF00975">
    <property type="entry name" value="Thioesterase"/>
    <property type="match status" value="1"/>
</dbReference>